<evidence type="ECO:0000256" key="2">
    <source>
        <dbReference type="SAM" id="SignalP"/>
    </source>
</evidence>
<dbReference type="RefSeq" id="WP_160719413.1">
    <property type="nucleotide sequence ID" value="NZ_SUMG01000003.1"/>
</dbReference>
<reference evidence="3 4" key="1">
    <citation type="submission" date="2019-04" db="EMBL/GenBank/DDBJ databases">
        <title>Isachenkonia alkalipeptolytica gen. nov. sp. nov. a new anaerobic, alkiliphilic organothrophic bacterium capable to reduce synthesized ferrihydrite isolated from a soda lake.</title>
        <authorList>
            <person name="Toshchakov S.V."/>
            <person name="Zavarzina D.G."/>
            <person name="Zhilina T.N."/>
            <person name="Kostrikina N.A."/>
            <person name="Kublanov I.V."/>
        </authorList>
    </citation>
    <scope>NUCLEOTIDE SEQUENCE [LARGE SCALE GENOMIC DNA]</scope>
    <source>
        <strain evidence="3 4">Z-1701</strain>
    </source>
</reference>
<dbReference type="EMBL" id="SUMG01000003">
    <property type="protein sequence ID" value="NBG87715.1"/>
    <property type="molecule type" value="Genomic_DNA"/>
</dbReference>
<evidence type="ECO:0000313" key="4">
    <source>
        <dbReference type="Proteomes" id="UP000449710"/>
    </source>
</evidence>
<dbReference type="Proteomes" id="UP000449710">
    <property type="component" value="Unassembled WGS sequence"/>
</dbReference>
<keyword evidence="4" id="KW-1185">Reference proteome</keyword>
<feature type="chain" id="PRO_5041419505" evidence="2">
    <location>
        <begin position="21"/>
        <end position="570"/>
    </location>
</feature>
<protein>
    <submittedName>
        <fullName evidence="3">Uncharacterized protein</fullName>
    </submittedName>
</protein>
<feature type="signal peptide" evidence="2">
    <location>
        <begin position="1"/>
        <end position="20"/>
    </location>
</feature>
<dbReference type="AlphaFoldDB" id="A0AA43XJ02"/>
<keyword evidence="2" id="KW-0732">Signal</keyword>
<proteinExistence type="predicted"/>
<organism evidence="3 4">
    <name type="scientific">Isachenkonia alkalipeptolytica</name>
    <dbReference type="NCBI Taxonomy" id="2565777"/>
    <lineage>
        <taxon>Bacteria</taxon>
        <taxon>Bacillati</taxon>
        <taxon>Bacillota</taxon>
        <taxon>Clostridia</taxon>
        <taxon>Eubacteriales</taxon>
        <taxon>Clostridiaceae</taxon>
        <taxon>Isachenkonia</taxon>
    </lineage>
</organism>
<gene>
    <name evidence="3" type="ORF">ISALK_04300</name>
</gene>
<comment type="caution">
    <text evidence="3">The sequence shown here is derived from an EMBL/GenBank/DDBJ whole genome shotgun (WGS) entry which is preliminary data.</text>
</comment>
<evidence type="ECO:0000313" key="3">
    <source>
        <dbReference type="EMBL" id="NBG87715.1"/>
    </source>
</evidence>
<feature type="compositionally biased region" description="Acidic residues" evidence="1">
    <location>
        <begin position="25"/>
        <end position="58"/>
    </location>
</feature>
<dbReference type="PROSITE" id="PS51257">
    <property type="entry name" value="PROKAR_LIPOPROTEIN"/>
    <property type="match status" value="1"/>
</dbReference>
<accession>A0AA43XJ02</accession>
<evidence type="ECO:0000256" key="1">
    <source>
        <dbReference type="SAM" id="MobiDB-lite"/>
    </source>
</evidence>
<feature type="region of interest" description="Disordered" evidence="1">
    <location>
        <begin position="25"/>
        <end position="68"/>
    </location>
</feature>
<name>A0AA43XJ02_9CLOT</name>
<sequence>MFKKLFMLLLILTILLVAGACGEAEEAPEGDDNGESAALEDDEAQDDPVDEEEDEGDDGEKGKEDSPELLDEIEADWTAEIDFKAFDVKDWLFTEEEVHFLYEKEGALYYQSLDLSNGDVLDNKKMEDVLTPEHFEILRDISIELHEFNNRLYGIIGQNDYITDVRWDQFPEELQQEQRMMIIDIENNETILSKTPMIDELRLPDTGITGESNIYPGFLFDVTADGRYVMILNSAPGMSLWENHLYYSTNQNEEELQEKNKEVLKQFEDAPLWVYDLQEDELLEIPYKDSIDVLVPYHVQGLENGINMIFTEQEGWLTLDIEEETVEKTGEGGIYRRTEPRVPGVEQYRDGEMFGENLFFTDVQETAEGIGAVLVHHYLWDFSGEGLDFSGIIGLNRDNQYYYYNEVTKEIVVNSGEAINDGEDRVFKERIYRFTIDEEKLSENVEDEPVETLKELKGFEVTDIMEFEVGTYQEGNFRLSYMGESTSIAKQIIDFHHLEYGVLAGSTIERGSTENSPFFYAYRDDEGDKNMVEVGSAELVVTTETHLYRFKGEDLRAYSITGFFEEVEKR</sequence>